<protein>
    <submittedName>
        <fullName evidence="1">Uncharacterized protein</fullName>
    </submittedName>
</protein>
<dbReference type="Proteomes" id="UP000186905">
    <property type="component" value="Unassembled WGS sequence"/>
</dbReference>
<comment type="caution">
    <text evidence="1">The sequence shown here is derived from an EMBL/GenBank/DDBJ whole genome shotgun (WGS) entry which is preliminary data.</text>
</comment>
<name>A0A1Q9H7I3_9GAMM</name>
<evidence type="ECO:0000313" key="1">
    <source>
        <dbReference type="EMBL" id="OLQ83943.1"/>
    </source>
</evidence>
<evidence type="ECO:0000313" key="2">
    <source>
        <dbReference type="Proteomes" id="UP000186905"/>
    </source>
</evidence>
<dbReference type="RefSeq" id="WP_075761614.1">
    <property type="nucleotide sequence ID" value="NZ_MJIL01000013.1"/>
</dbReference>
<gene>
    <name evidence="1" type="ORF">BIT28_07380</name>
</gene>
<reference evidence="1 2" key="1">
    <citation type="submission" date="2016-09" db="EMBL/GenBank/DDBJ databases">
        <title>Photobacterium proteolyticum sp. nov. a protease producing bacterium isolated from ocean sediments of Laizhou Bay.</title>
        <authorList>
            <person name="Li Y."/>
        </authorList>
    </citation>
    <scope>NUCLEOTIDE SEQUENCE [LARGE SCALE GENOMIC DNA]</scope>
    <source>
        <strain evidence="1 2">13-12</strain>
    </source>
</reference>
<proteinExistence type="predicted"/>
<organism evidence="1 2">
    <name type="scientific">Photobacterium proteolyticum</name>
    <dbReference type="NCBI Taxonomy" id="1903952"/>
    <lineage>
        <taxon>Bacteria</taxon>
        <taxon>Pseudomonadati</taxon>
        <taxon>Pseudomonadota</taxon>
        <taxon>Gammaproteobacteria</taxon>
        <taxon>Vibrionales</taxon>
        <taxon>Vibrionaceae</taxon>
        <taxon>Photobacterium</taxon>
    </lineage>
</organism>
<sequence>MAQFIQIKLIEDLVTDISGQGEFPTIGLSYNENNEAYINRYQIQYFNVDENNATIEINFPPINYELFFVVKLKFSDKGGEFQRIKRELLS</sequence>
<accession>A0A1Q9H7I3</accession>
<dbReference type="OrthoDB" id="5831905at2"/>
<dbReference type="EMBL" id="MJIL01000013">
    <property type="protein sequence ID" value="OLQ83943.1"/>
    <property type="molecule type" value="Genomic_DNA"/>
</dbReference>
<dbReference type="AlphaFoldDB" id="A0A1Q9H7I3"/>
<keyword evidence="2" id="KW-1185">Reference proteome</keyword>